<dbReference type="PANTHER" id="PTHR30462">
    <property type="entry name" value="INTERMEMBRANE TRANSPORT PROTEIN PQIB-RELATED"/>
    <property type="match status" value="1"/>
</dbReference>
<dbReference type="PANTHER" id="PTHR30462:SF3">
    <property type="entry name" value="INTERMEMBRANE TRANSPORT PROTEIN PQIA"/>
    <property type="match status" value="1"/>
</dbReference>
<dbReference type="Pfam" id="PF04403">
    <property type="entry name" value="PqiA"/>
    <property type="match status" value="1"/>
</dbReference>
<comment type="caution">
    <text evidence="8">The sequence shown here is derived from an EMBL/GenBank/DDBJ whole genome shotgun (WGS) entry which is preliminary data.</text>
</comment>
<organism evidence="8 9">
    <name type="scientific">Bdellovibrio bacteriovorus</name>
    <dbReference type="NCBI Taxonomy" id="959"/>
    <lineage>
        <taxon>Bacteria</taxon>
        <taxon>Pseudomonadati</taxon>
        <taxon>Bdellovibrionota</taxon>
        <taxon>Bdellovibrionia</taxon>
        <taxon>Bdellovibrionales</taxon>
        <taxon>Pseudobdellovibrionaceae</taxon>
        <taxon>Bdellovibrio</taxon>
    </lineage>
</organism>
<evidence type="ECO:0000313" key="8">
    <source>
        <dbReference type="EMBL" id="KYG69662.1"/>
    </source>
</evidence>
<dbReference type="AlphaFoldDB" id="A0A162H4K9"/>
<keyword evidence="4 7" id="KW-0812">Transmembrane</keyword>
<proteinExistence type="predicted"/>
<dbReference type="GO" id="GO:0005886">
    <property type="term" value="C:plasma membrane"/>
    <property type="evidence" value="ECO:0007669"/>
    <property type="project" value="UniProtKB-SubCell"/>
</dbReference>
<name>A0A162H4K9_BDEBC</name>
<evidence type="ECO:0000256" key="2">
    <source>
        <dbReference type="ARBA" id="ARBA00022475"/>
    </source>
</evidence>
<evidence type="ECO:0000256" key="1">
    <source>
        <dbReference type="ARBA" id="ARBA00004533"/>
    </source>
</evidence>
<evidence type="ECO:0000256" key="4">
    <source>
        <dbReference type="ARBA" id="ARBA00022692"/>
    </source>
</evidence>
<keyword evidence="2" id="KW-1003">Cell membrane</keyword>
<evidence type="ECO:0000313" key="9">
    <source>
        <dbReference type="Proteomes" id="UP000075799"/>
    </source>
</evidence>
<dbReference type="EMBL" id="LUKD01000001">
    <property type="protein sequence ID" value="KYG69662.1"/>
    <property type="molecule type" value="Genomic_DNA"/>
</dbReference>
<accession>A0A162H4K9</accession>
<dbReference type="InterPro" id="IPR007498">
    <property type="entry name" value="PqiA-like"/>
</dbReference>
<comment type="subcellular location">
    <subcellularLocation>
        <location evidence="1">Cell inner membrane</location>
    </subcellularLocation>
</comment>
<evidence type="ECO:0000256" key="3">
    <source>
        <dbReference type="ARBA" id="ARBA00022519"/>
    </source>
</evidence>
<feature type="transmembrane region" description="Helical" evidence="7">
    <location>
        <begin position="21"/>
        <end position="45"/>
    </location>
</feature>
<keyword evidence="5 7" id="KW-1133">Transmembrane helix</keyword>
<evidence type="ECO:0000256" key="7">
    <source>
        <dbReference type="SAM" id="Phobius"/>
    </source>
</evidence>
<sequence length="174" mass="19702">MCDRCGSRNTRLNPKSTKLTAAFSFTALILYLPANFFPFMTLEIYGNRTTSTIWSGIVQLSDTGYWPIAIIVFLASILIPLMKLIILFYLSATAKNNQNPRFKTTLYHIVEAIGRWSMLDIFLLAVLVAVMKLGNLAEVRPEAGSIMFLLVVIFTMLASAYFDPQMLWERESDD</sequence>
<dbReference type="InterPro" id="IPR051800">
    <property type="entry name" value="PqiA-PqiB_transport"/>
</dbReference>
<protein>
    <submittedName>
        <fullName evidence="8">Paraquat-inducible protein A</fullName>
    </submittedName>
</protein>
<feature type="transmembrane region" description="Helical" evidence="7">
    <location>
        <begin position="65"/>
        <end position="92"/>
    </location>
</feature>
<evidence type="ECO:0000256" key="6">
    <source>
        <dbReference type="ARBA" id="ARBA00023136"/>
    </source>
</evidence>
<keyword evidence="3" id="KW-0997">Cell inner membrane</keyword>
<evidence type="ECO:0000256" key="5">
    <source>
        <dbReference type="ARBA" id="ARBA00022989"/>
    </source>
</evidence>
<feature type="transmembrane region" description="Helical" evidence="7">
    <location>
        <begin position="113"/>
        <end position="131"/>
    </location>
</feature>
<feature type="transmembrane region" description="Helical" evidence="7">
    <location>
        <begin position="143"/>
        <end position="162"/>
    </location>
</feature>
<dbReference type="Proteomes" id="UP000075799">
    <property type="component" value="Unassembled WGS sequence"/>
</dbReference>
<gene>
    <name evidence="8" type="ORF">AZI87_03605</name>
</gene>
<reference evidence="8 9" key="1">
    <citation type="submission" date="2016-03" db="EMBL/GenBank/DDBJ databases">
        <authorList>
            <person name="Ploux O."/>
        </authorList>
    </citation>
    <scope>NUCLEOTIDE SEQUENCE [LARGE SCALE GENOMIC DNA]</scope>
    <source>
        <strain evidence="8 9">EC13</strain>
    </source>
</reference>
<keyword evidence="6 7" id="KW-0472">Membrane</keyword>